<comment type="caution">
    <text evidence="1">The sequence shown here is derived from an EMBL/GenBank/DDBJ whole genome shotgun (WGS) entry which is preliminary data.</text>
</comment>
<accession>A0A6A1TUS9</accession>
<sequence length="97" mass="10722">MAIVGKGKIARWRQEALSPRFGEAENMNAAILTNTFEPTELAFLQRLFDEICAERGLAGGSLAANNLAAQMIQLYQQGVRDPRDLQVHLDPDAPLRT</sequence>
<organism evidence="1 2">
    <name type="scientific">Neorhizobium galegae</name>
    <name type="common">Rhizobium galegae</name>
    <dbReference type="NCBI Taxonomy" id="399"/>
    <lineage>
        <taxon>Bacteria</taxon>
        <taxon>Pseudomonadati</taxon>
        <taxon>Pseudomonadota</taxon>
        <taxon>Alphaproteobacteria</taxon>
        <taxon>Hyphomicrobiales</taxon>
        <taxon>Rhizobiaceae</taxon>
        <taxon>Rhizobium/Agrobacterium group</taxon>
        <taxon>Neorhizobium</taxon>
    </lineage>
</organism>
<dbReference type="AlphaFoldDB" id="A0A6A1TUS9"/>
<dbReference type="EMBL" id="VZUL01000002">
    <property type="protein sequence ID" value="KAB1088178.1"/>
    <property type="molecule type" value="Genomic_DNA"/>
</dbReference>
<name>A0A6A1TUS9_NEOGA</name>
<protein>
    <submittedName>
        <fullName evidence="1">Uncharacterized protein</fullName>
    </submittedName>
</protein>
<reference evidence="1 2" key="1">
    <citation type="submission" date="2019-09" db="EMBL/GenBank/DDBJ databases">
        <title>Genome sequencing of Ng87 strain.</title>
        <authorList>
            <person name="Karasev E.S."/>
            <person name="Andronov E."/>
        </authorList>
    </citation>
    <scope>NUCLEOTIDE SEQUENCE [LARGE SCALE GENOMIC DNA]</scope>
    <source>
        <strain evidence="1 2">Ng87</strain>
    </source>
</reference>
<evidence type="ECO:0000313" key="2">
    <source>
        <dbReference type="Proteomes" id="UP000386575"/>
    </source>
</evidence>
<dbReference type="Proteomes" id="UP000386575">
    <property type="component" value="Unassembled WGS sequence"/>
</dbReference>
<dbReference type="RefSeq" id="WP_046599988.1">
    <property type="nucleotide sequence ID" value="NZ_JANFGR010000002.1"/>
</dbReference>
<proteinExistence type="predicted"/>
<evidence type="ECO:0000313" key="1">
    <source>
        <dbReference type="EMBL" id="KAB1088178.1"/>
    </source>
</evidence>
<gene>
    <name evidence="1" type="ORF">F4V91_18145</name>
</gene>